<feature type="coiled-coil region" evidence="1">
    <location>
        <begin position="348"/>
        <end position="375"/>
    </location>
</feature>
<keyword evidence="1" id="KW-0175">Coiled coil</keyword>
<dbReference type="EMBL" id="CCKQ01002340">
    <property type="protein sequence ID" value="CDW73431.1"/>
    <property type="molecule type" value="Genomic_DNA"/>
</dbReference>
<feature type="region of interest" description="Disordered" evidence="2">
    <location>
        <begin position="238"/>
        <end position="262"/>
    </location>
</feature>
<sequence>MLESPQLQTNSDNQNQYQKTLIAQSKKEISIDKNQLSVQKLKDISRMKKYSQDILIKSNSVENKSRSQKESPRQMSSSQYKKYLDLNHINHKYANVQTEIADSQAQTFSVEGQSVESYQANKKSKKESISGRLNTEQVEFPRNDLLCSNDYFKIGSSEICMMMEAKGKLDSCKQMLRRLPESRNFNQFQIKVDEILSYEKKAMLFPINASTFVQELQNLQNYIKDTFARKFYQAQSSNSQQRLASSSKDTSAKADPRKSSPVNFLLQVQTKPQQESSQITRVLRMRTESSIESNNSVNRRTKSDGFFNYTHRLEGLSKKLQHLPDVYGQNFCRKSSSSQKKKNFIQENKKLISDMSRQKSQEKELEKRLKDELEECKIIAQTEAPNTERSHKDTQSRNFSNRQKSCYKHKLEEQLRQRIKQANNMRSTFLTKATLSNLPEQSPSPIQKPGQMSFIVTDEQAKDLLELLKTQPYNSPFGQFGSTKEIYQQIQSQLVLKDKIENENPTTILEEEDTLNLLSSPDDKNLIQSLTSLNSMNSLKQRADQMAISDFRLKETMPNLPEFNRGNQPVLTQQRQNDRLRFKKSPRDNFQHQENKDPNLKPIMNSVRSVPKLQKLARIRN</sequence>
<dbReference type="InParanoid" id="A0A077ZY24"/>
<proteinExistence type="predicted"/>
<dbReference type="Proteomes" id="UP000039865">
    <property type="component" value="Unassembled WGS sequence"/>
</dbReference>
<evidence type="ECO:0000313" key="3">
    <source>
        <dbReference type="EMBL" id="CDW73431.1"/>
    </source>
</evidence>
<protein>
    <submittedName>
        <fullName evidence="3">Uncharacterized protein</fullName>
    </submittedName>
</protein>
<reference evidence="3 4" key="1">
    <citation type="submission" date="2014-06" db="EMBL/GenBank/DDBJ databases">
        <authorList>
            <person name="Swart Estienne"/>
        </authorList>
    </citation>
    <scope>NUCLEOTIDE SEQUENCE [LARGE SCALE GENOMIC DNA]</scope>
    <source>
        <strain evidence="3 4">130c</strain>
    </source>
</reference>
<feature type="region of interest" description="Disordered" evidence="2">
    <location>
        <begin position="584"/>
        <end position="603"/>
    </location>
</feature>
<keyword evidence="4" id="KW-1185">Reference proteome</keyword>
<evidence type="ECO:0000313" key="4">
    <source>
        <dbReference type="Proteomes" id="UP000039865"/>
    </source>
</evidence>
<feature type="compositionally biased region" description="Basic and acidic residues" evidence="2">
    <location>
        <begin position="386"/>
        <end position="395"/>
    </location>
</feature>
<feature type="compositionally biased region" description="Basic and acidic residues" evidence="2">
    <location>
        <begin position="63"/>
        <end position="72"/>
    </location>
</feature>
<dbReference type="AlphaFoldDB" id="A0A077ZY24"/>
<evidence type="ECO:0000256" key="1">
    <source>
        <dbReference type="SAM" id="Coils"/>
    </source>
</evidence>
<organism evidence="3 4">
    <name type="scientific">Stylonychia lemnae</name>
    <name type="common">Ciliate</name>
    <dbReference type="NCBI Taxonomy" id="5949"/>
    <lineage>
        <taxon>Eukaryota</taxon>
        <taxon>Sar</taxon>
        <taxon>Alveolata</taxon>
        <taxon>Ciliophora</taxon>
        <taxon>Intramacronucleata</taxon>
        <taxon>Spirotrichea</taxon>
        <taxon>Stichotrichia</taxon>
        <taxon>Sporadotrichida</taxon>
        <taxon>Oxytrichidae</taxon>
        <taxon>Stylonychinae</taxon>
        <taxon>Stylonychia</taxon>
    </lineage>
</organism>
<evidence type="ECO:0000256" key="2">
    <source>
        <dbReference type="SAM" id="MobiDB-lite"/>
    </source>
</evidence>
<feature type="region of interest" description="Disordered" evidence="2">
    <location>
        <begin position="55"/>
        <end position="78"/>
    </location>
</feature>
<feature type="compositionally biased region" description="Low complexity" evidence="2">
    <location>
        <begin position="238"/>
        <end position="249"/>
    </location>
</feature>
<name>A0A077ZY24_STYLE</name>
<feature type="compositionally biased region" description="Basic and acidic residues" evidence="2">
    <location>
        <begin position="584"/>
        <end position="599"/>
    </location>
</feature>
<gene>
    <name evidence="3" type="primary">Contig1706.g1851</name>
    <name evidence="3" type="ORF">STYLEM_2408</name>
</gene>
<accession>A0A077ZY24</accession>
<feature type="region of interest" description="Disordered" evidence="2">
    <location>
        <begin position="382"/>
        <end position="403"/>
    </location>
</feature>